<name>A0A663E596_AQUCH</name>
<dbReference type="AlphaFoldDB" id="A0A663E596"/>
<feature type="signal peptide" evidence="2">
    <location>
        <begin position="1"/>
        <end position="20"/>
    </location>
</feature>
<accession>A0A663E596</accession>
<reference evidence="3" key="1">
    <citation type="submission" date="2025-08" db="UniProtKB">
        <authorList>
            <consortium name="Ensembl"/>
        </authorList>
    </citation>
    <scope>IDENTIFICATION</scope>
</reference>
<dbReference type="InParanoid" id="A0A663E596"/>
<evidence type="ECO:0000256" key="2">
    <source>
        <dbReference type="SAM" id="SignalP"/>
    </source>
</evidence>
<reference evidence="3" key="2">
    <citation type="submission" date="2025-09" db="UniProtKB">
        <authorList>
            <consortium name="Ensembl"/>
        </authorList>
    </citation>
    <scope>IDENTIFICATION</scope>
</reference>
<protein>
    <submittedName>
        <fullName evidence="3">Uncharacterized protein</fullName>
    </submittedName>
</protein>
<dbReference type="Ensembl" id="ENSACCT00020007479.1">
    <property type="protein sequence ID" value="ENSACCP00020007159.1"/>
    <property type="gene ID" value="ENSACCG00020004895.1"/>
</dbReference>
<evidence type="ECO:0000313" key="3">
    <source>
        <dbReference type="Ensembl" id="ENSACCP00020007159.1"/>
    </source>
</evidence>
<feature type="region of interest" description="Disordered" evidence="1">
    <location>
        <begin position="22"/>
        <end position="150"/>
    </location>
</feature>
<proteinExistence type="predicted"/>
<dbReference type="Proteomes" id="UP000472275">
    <property type="component" value="Chromosome 8"/>
</dbReference>
<evidence type="ECO:0000256" key="1">
    <source>
        <dbReference type="SAM" id="MobiDB-lite"/>
    </source>
</evidence>
<keyword evidence="2" id="KW-0732">Signal</keyword>
<keyword evidence="4" id="KW-1185">Reference proteome</keyword>
<feature type="compositionally biased region" description="Basic and acidic residues" evidence="1">
    <location>
        <begin position="52"/>
        <end position="68"/>
    </location>
</feature>
<organism evidence="3 4">
    <name type="scientific">Aquila chrysaetos chrysaetos</name>
    <dbReference type="NCBI Taxonomy" id="223781"/>
    <lineage>
        <taxon>Eukaryota</taxon>
        <taxon>Metazoa</taxon>
        <taxon>Chordata</taxon>
        <taxon>Craniata</taxon>
        <taxon>Vertebrata</taxon>
        <taxon>Euteleostomi</taxon>
        <taxon>Archelosauria</taxon>
        <taxon>Archosauria</taxon>
        <taxon>Dinosauria</taxon>
        <taxon>Saurischia</taxon>
        <taxon>Theropoda</taxon>
        <taxon>Coelurosauria</taxon>
        <taxon>Aves</taxon>
        <taxon>Neognathae</taxon>
        <taxon>Neoaves</taxon>
        <taxon>Telluraves</taxon>
        <taxon>Accipitrimorphae</taxon>
        <taxon>Accipitriformes</taxon>
        <taxon>Accipitridae</taxon>
        <taxon>Accipitrinae</taxon>
        <taxon>Aquila</taxon>
    </lineage>
</organism>
<evidence type="ECO:0000313" key="4">
    <source>
        <dbReference type="Proteomes" id="UP000472275"/>
    </source>
</evidence>
<feature type="chain" id="PRO_5025339192" evidence="2">
    <location>
        <begin position="21"/>
        <end position="150"/>
    </location>
</feature>
<sequence length="150" mass="15181">GRRAAGKAGHLAWAWGCAGAGSLSPALPGRIPAADGKGSGAEPSKVEQGGEGTRDQGRKRWGQSRERTAVPSSPGPDSIACGAAGVAPARGHGSAGRQVVRRRSPFSPDSAGRTAGSQPWGSPRPPAPQRGGTSRDHRSLAPRAAWGHCL</sequence>